<dbReference type="HOGENOM" id="CLU_708763_0_0_1"/>
<feature type="signal peptide" evidence="1">
    <location>
        <begin position="1"/>
        <end position="17"/>
    </location>
</feature>
<reference evidence="2 3" key="1">
    <citation type="journal article" date="2008" name="Nature">
        <title>The Phaeodactylum genome reveals the evolutionary history of diatom genomes.</title>
        <authorList>
            <person name="Bowler C."/>
            <person name="Allen A.E."/>
            <person name="Badger J.H."/>
            <person name="Grimwood J."/>
            <person name="Jabbari K."/>
            <person name="Kuo A."/>
            <person name="Maheswari U."/>
            <person name="Martens C."/>
            <person name="Maumus F."/>
            <person name="Otillar R.P."/>
            <person name="Rayko E."/>
            <person name="Salamov A."/>
            <person name="Vandepoele K."/>
            <person name="Beszteri B."/>
            <person name="Gruber A."/>
            <person name="Heijde M."/>
            <person name="Katinka M."/>
            <person name="Mock T."/>
            <person name="Valentin K."/>
            <person name="Verret F."/>
            <person name="Berges J.A."/>
            <person name="Brownlee C."/>
            <person name="Cadoret J.P."/>
            <person name="Chiovitti A."/>
            <person name="Choi C.J."/>
            <person name="Coesel S."/>
            <person name="De Martino A."/>
            <person name="Detter J.C."/>
            <person name="Durkin C."/>
            <person name="Falciatore A."/>
            <person name="Fournet J."/>
            <person name="Haruta M."/>
            <person name="Huysman M.J."/>
            <person name="Jenkins B.D."/>
            <person name="Jiroutova K."/>
            <person name="Jorgensen R.E."/>
            <person name="Joubert Y."/>
            <person name="Kaplan A."/>
            <person name="Kroger N."/>
            <person name="Kroth P.G."/>
            <person name="La Roche J."/>
            <person name="Lindquist E."/>
            <person name="Lommer M."/>
            <person name="Martin-Jezequel V."/>
            <person name="Lopez P.J."/>
            <person name="Lucas S."/>
            <person name="Mangogna M."/>
            <person name="McGinnis K."/>
            <person name="Medlin L.K."/>
            <person name="Montsant A."/>
            <person name="Oudot-Le Secq M.P."/>
            <person name="Napoli C."/>
            <person name="Obornik M."/>
            <person name="Parker M.S."/>
            <person name="Petit J.L."/>
            <person name="Porcel B.M."/>
            <person name="Poulsen N."/>
            <person name="Robison M."/>
            <person name="Rychlewski L."/>
            <person name="Rynearson T.A."/>
            <person name="Schmutz J."/>
            <person name="Shapiro H."/>
            <person name="Siaut M."/>
            <person name="Stanley M."/>
            <person name="Sussman M.R."/>
            <person name="Taylor A.R."/>
            <person name="Vardi A."/>
            <person name="von Dassow P."/>
            <person name="Vyverman W."/>
            <person name="Willis A."/>
            <person name="Wyrwicz L.S."/>
            <person name="Rokhsar D.S."/>
            <person name="Weissenbach J."/>
            <person name="Armbrust E.V."/>
            <person name="Green B.R."/>
            <person name="Van de Peer Y."/>
            <person name="Grigoriev I.V."/>
        </authorList>
    </citation>
    <scope>NUCLEOTIDE SEQUENCE [LARGE SCALE GENOMIC DNA]</scope>
    <source>
        <strain evidence="2 3">CCAP 1055/1</strain>
    </source>
</reference>
<gene>
    <name evidence="2" type="primary">ISIP3</name>
    <name evidence="2" type="ORF">PHATRDRAFT_47674</name>
</gene>
<dbReference type="AlphaFoldDB" id="B7G4H8"/>
<protein>
    <submittedName>
        <fullName evidence="2">Iron starvation induced protein</fullName>
    </submittedName>
</protein>
<dbReference type="Proteomes" id="UP000000759">
    <property type="component" value="Chromosome 14"/>
</dbReference>
<dbReference type="RefSeq" id="XP_002182075.1">
    <property type="nucleotide sequence ID" value="XM_002182039.1"/>
</dbReference>
<organism evidence="2 3">
    <name type="scientific">Phaeodactylum tricornutum (strain CCAP 1055/1)</name>
    <dbReference type="NCBI Taxonomy" id="556484"/>
    <lineage>
        <taxon>Eukaryota</taxon>
        <taxon>Sar</taxon>
        <taxon>Stramenopiles</taxon>
        <taxon>Ochrophyta</taxon>
        <taxon>Bacillariophyta</taxon>
        <taxon>Bacillariophyceae</taxon>
        <taxon>Bacillariophycidae</taxon>
        <taxon>Naviculales</taxon>
        <taxon>Phaeodactylaceae</taxon>
        <taxon>Phaeodactylum</taxon>
    </lineage>
</organism>
<dbReference type="InterPro" id="IPR012347">
    <property type="entry name" value="Ferritin-like"/>
</dbReference>
<feature type="chain" id="PRO_5002852989" evidence="1">
    <location>
        <begin position="18"/>
        <end position="390"/>
    </location>
</feature>
<dbReference type="PANTHER" id="PTHR36933">
    <property type="entry name" value="SLL0788 PROTEIN"/>
    <property type="match status" value="1"/>
</dbReference>
<dbReference type="Gene3D" id="1.20.1260.10">
    <property type="match status" value="1"/>
</dbReference>
<dbReference type="OrthoDB" id="734129at2759"/>
<name>B7G4H8_PHATC</name>
<dbReference type="PANTHER" id="PTHR36933:SF1">
    <property type="entry name" value="SLL0788 PROTEIN"/>
    <property type="match status" value="1"/>
</dbReference>
<keyword evidence="1" id="KW-0732">Signal</keyword>
<sequence length="390" mass="42612">MKASFFYLGLMAALASAQDTCISSTNTFTLKVNLFAGELGYFTVEECGDTPNPTLGIEIGQTYTFSQADRSNYYHPVGFSYEPDGAHANKDELEPGVSRGTSGCDTTLTCPAPMYFVNGTYVGEYSNIEQVKELTGGENFGLDDYEPLFFHPIAEWTGLGLFSVQLRFDDATFDKDIFYFCHIHELMSGRIKLLNNGNLVNDNADPVLGYTYDEPTGFDADCGTFMLNEFQLPHPECPDRFVCGADKVGGPFEKFASCIEAMNCHMTAGMTTGVSAQSEAALFIHQMIPHHQNAVNMAKALLKTGNLICGDLSDDESPDCVLEGILREIVNGQNFQIQSMRGVLETLEYPAVDDCTVEISQEESNSDVTTSRLNVLASLASLVVPILAGF</sequence>
<dbReference type="OMA" id="ALFIHQM"/>
<proteinExistence type="predicted"/>
<dbReference type="PaxDb" id="2850-Phatr47674"/>
<dbReference type="EMBL" id="CM000616">
    <property type="protein sequence ID" value="EEC46615.1"/>
    <property type="molecule type" value="Genomic_DNA"/>
</dbReference>
<dbReference type="KEGG" id="pti:PHATRDRAFT_47674"/>
<dbReference type="STRING" id="556484.B7G4H8"/>
<keyword evidence="3" id="KW-1185">Reference proteome</keyword>
<dbReference type="InParanoid" id="B7G4H8"/>
<dbReference type="eggNOG" id="ENOG502S34M">
    <property type="taxonomic scope" value="Eukaryota"/>
</dbReference>
<reference evidence="3" key="2">
    <citation type="submission" date="2008-08" db="EMBL/GenBank/DDBJ databases">
        <authorList>
            <consortium name="Diatom Consortium"/>
            <person name="Grigoriev I."/>
            <person name="Grimwood J."/>
            <person name="Kuo A."/>
            <person name="Otillar R.P."/>
            <person name="Salamov A."/>
            <person name="Detter J.C."/>
            <person name="Lindquist E."/>
            <person name="Shapiro H."/>
            <person name="Lucas S."/>
            <person name="Glavina del Rio T."/>
            <person name="Pitluck S."/>
            <person name="Rokhsar D."/>
            <person name="Bowler C."/>
        </authorList>
    </citation>
    <scope>GENOME REANNOTATION</scope>
    <source>
        <strain evidence="3">CCAP 1055/1</strain>
    </source>
</reference>
<evidence type="ECO:0000256" key="1">
    <source>
        <dbReference type="SAM" id="SignalP"/>
    </source>
</evidence>
<accession>B7G4H8</accession>
<dbReference type="GeneID" id="7202689"/>
<evidence type="ECO:0000313" key="2">
    <source>
        <dbReference type="EMBL" id="EEC46615.1"/>
    </source>
</evidence>
<evidence type="ECO:0000313" key="3">
    <source>
        <dbReference type="Proteomes" id="UP000000759"/>
    </source>
</evidence>